<accession>A0A5E4CYW0</accession>
<comment type="caution">
    <text evidence="1">The sequence shown here is derived from an EMBL/GenBank/DDBJ whole genome shotgun (WGS) entry which is preliminary data.</text>
</comment>
<protein>
    <submittedName>
        <fullName evidence="1">Uncharacterized protein</fullName>
    </submittedName>
</protein>
<proteinExistence type="predicted"/>
<evidence type="ECO:0000313" key="1">
    <source>
        <dbReference type="EMBL" id="VTJ87017.1"/>
    </source>
</evidence>
<keyword evidence="2" id="KW-1185">Reference proteome</keyword>
<reference evidence="1" key="1">
    <citation type="submission" date="2019-04" db="EMBL/GenBank/DDBJ databases">
        <authorList>
            <person name="Alioto T."/>
            <person name="Alioto T."/>
        </authorList>
    </citation>
    <scope>NUCLEOTIDE SEQUENCE [LARGE SCALE GENOMIC DNA]</scope>
</reference>
<name>A0A5E4CYW0_MARMO</name>
<evidence type="ECO:0000313" key="2">
    <source>
        <dbReference type="Proteomes" id="UP000335636"/>
    </source>
</evidence>
<sequence>QSREKMGVPLIHSNRVEERGTLDYENDVHSFKLLWNLKESQYFLLRFSKSWMLPWSLDYLEVSVRRHCGAKEWGHFSELQLGWLSVFASTAAMTKSHLSISFEVFLPEEPGN</sequence>
<gene>
    <name evidence="1" type="ORF">MONAX_5E039112</name>
</gene>
<dbReference type="EMBL" id="CABDUW010002486">
    <property type="protein sequence ID" value="VTJ87017.1"/>
    <property type="molecule type" value="Genomic_DNA"/>
</dbReference>
<organism evidence="1 2">
    <name type="scientific">Marmota monax</name>
    <name type="common">Woodchuck</name>
    <dbReference type="NCBI Taxonomy" id="9995"/>
    <lineage>
        <taxon>Eukaryota</taxon>
        <taxon>Metazoa</taxon>
        <taxon>Chordata</taxon>
        <taxon>Craniata</taxon>
        <taxon>Vertebrata</taxon>
        <taxon>Euteleostomi</taxon>
        <taxon>Mammalia</taxon>
        <taxon>Eutheria</taxon>
        <taxon>Euarchontoglires</taxon>
        <taxon>Glires</taxon>
        <taxon>Rodentia</taxon>
        <taxon>Sciuromorpha</taxon>
        <taxon>Sciuridae</taxon>
        <taxon>Xerinae</taxon>
        <taxon>Marmotini</taxon>
        <taxon>Marmota</taxon>
    </lineage>
</organism>
<feature type="non-terminal residue" evidence="1">
    <location>
        <position position="112"/>
    </location>
</feature>
<dbReference type="AlphaFoldDB" id="A0A5E4CYW0"/>
<dbReference type="Proteomes" id="UP000335636">
    <property type="component" value="Unassembled WGS sequence"/>
</dbReference>
<feature type="non-terminal residue" evidence="1">
    <location>
        <position position="1"/>
    </location>
</feature>